<keyword evidence="2" id="KW-1185">Reference proteome</keyword>
<dbReference type="Pfam" id="PF07816">
    <property type="entry name" value="DUF1645"/>
    <property type="match status" value="1"/>
</dbReference>
<evidence type="ECO:0000313" key="1">
    <source>
        <dbReference type="EMBL" id="CAA0833758.1"/>
    </source>
</evidence>
<sequence>MNDNEEDVYVCPSFSSYSTYRLAETANRVAQEKRSSAADEEEFEFVLTHDGEELLVDGQIQQVFPVFNRDLRQDGGDLPELTAEIPLSRLFIEEDRERDRPPSCSSSEADELENHVPAGSYCVWRPKAAEAPMPSQCRKSKSTGSATMRWKLRDLLRRCKSDGKDSFVFLTPKRVKEEKPQVRSGEGRGHSFSAFYVQNKAVKVEDRKKSYLPYRQELLAGFFANVNGLGKSFPHS</sequence>
<accession>A0A9N7RK23</accession>
<dbReference type="PANTHER" id="PTHR33095:SF23">
    <property type="entry name" value="DUF1645 FAMILY PROTEIN"/>
    <property type="match status" value="1"/>
</dbReference>
<evidence type="ECO:0000313" key="2">
    <source>
        <dbReference type="Proteomes" id="UP001153555"/>
    </source>
</evidence>
<reference evidence="1" key="1">
    <citation type="submission" date="2019-12" db="EMBL/GenBank/DDBJ databases">
        <authorList>
            <person name="Scholes J."/>
        </authorList>
    </citation>
    <scope>NUCLEOTIDE SEQUENCE</scope>
</reference>
<name>A0A9N7RK23_STRHE</name>
<comment type="caution">
    <text evidence="1">The sequence shown here is derived from an EMBL/GenBank/DDBJ whole genome shotgun (WGS) entry which is preliminary data.</text>
</comment>
<protein>
    <submittedName>
        <fullName evidence="1">Uncharacterized protein</fullName>
    </submittedName>
</protein>
<dbReference type="InterPro" id="IPR012442">
    <property type="entry name" value="DUF1645_plant"/>
</dbReference>
<dbReference type="AlphaFoldDB" id="A0A9N7RK23"/>
<proteinExistence type="predicted"/>
<gene>
    <name evidence="1" type="ORF">SHERM_29014</name>
</gene>
<dbReference type="EMBL" id="CACSLK010027842">
    <property type="protein sequence ID" value="CAA0833758.1"/>
    <property type="molecule type" value="Genomic_DNA"/>
</dbReference>
<dbReference type="Proteomes" id="UP001153555">
    <property type="component" value="Unassembled WGS sequence"/>
</dbReference>
<organism evidence="1 2">
    <name type="scientific">Striga hermonthica</name>
    <name type="common">Purple witchweed</name>
    <name type="synonym">Buchnera hermonthica</name>
    <dbReference type="NCBI Taxonomy" id="68872"/>
    <lineage>
        <taxon>Eukaryota</taxon>
        <taxon>Viridiplantae</taxon>
        <taxon>Streptophyta</taxon>
        <taxon>Embryophyta</taxon>
        <taxon>Tracheophyta</taxon>
        <taxon>Spermatophyta</taxon>
        <taxon>Magnoliopsida</taxon>
        <taxon>eudicotyledons</taxon>
        <taxon>Gunneridae</taxon>
        <taxon>Pentapetalae</taxon>
        <taxon>asterids</taxon>
        <taxon>lamiids</taxon>
        <taxon>Lamiales</taxon>
        <taxon>Orobanchaceae</taxon>
        <taxon>Buchnereae</taxon>
        <taxon>Striga</taxon>
    </lineage>
</organism>
<dbReference type="OrthoDB" id="1111059at2759"/>
<dbReference type="PANTHER" id="PTHR33095">
    <property type="entry name" value="OS07G0619500 PROTEIN"/>
    <property type="match status" value="1"/>
</dbReference>